<dbReference type="SUPFAM" id="SSF81452">
    <property type="entry name" value="Cytochrome c oxidase subunit III-like"/>
    <property type="match status" value="1"/>
</dbReference>
<evidence type="ECO:0000313" key="9">
    <source>
        <dbReference type="EMBL" id="GEJ59045.1"/>
    </source>
</evidence>
<keyword evidence="3 6" id="KW-0812">Transmembrane</keyword>
<dbReference type="CDD" id="cd02862">
    <property type="entry name" value="NorE_like"/>
    <property type="match status" value="1"/>
</dbReference>
<dbReference type="InterPro" id="IPR013833">
    <property type="entry name" value="Cyt_c_oxidase_su3_a-hlx"/>
</dbReference>
<dbReference type="Pfam" id="PF00510">
    <property type="entry name" value="COX3"/>
    <property type="match status" value="1"/>
</dbReference>
<feature type="transmembrane region" description="Helical" evidence="7">
    <location>
        <begin position="157"/>
        <end position="178"/>
    </location>
</feature>
<evidence type="ECO:0000256" key="4">
    <source>
        <dbReference type="ARBA" id="ARBA00022989"/>
    </source>
</evidence>
<accession>A0A7I9VRK1</accession>
<comment type="similarity">
    <text evidence="2 6">Belongs to the cytochrome c oxidase subunit 3 family.</text>
</comment>
<organism evidence="9 10">
    <name type="scientific">Anaeromyxobacter diazotrophicus</name>
    <dbReference type="NCBI Taxonomy" id="2590199"/>
    <lineage>
        <taxon>Bacteria</taxon>
        <taxon>Pseudomonadati</taxon>
        <taxon>Myxococcota</taxon>
        <taxon>Myxococcia</taxon>
        <taxon>Myxococcales</taxon>
        <taxon>Cystobacterineae</taxon>
        <taxon>Anaeromyxobacteraceae</taxon>
        <taxon>Anaeromyxobacter</taxon>
    </lineage>
</organism>
<dbReference type="AlphaFoldDB" id="A0A7I9VRK1"/>
<feature type="transmembrane region" description="Helical" evidence="7">
    <location>
        <begin position="130"/>
        <end position="150"/>
    </location>
</feature>
<dbReference type="Proteomes" id="UP000503640">
    <property type="component" value="Unassembled WGS sequence"/>
</dbReference>
<dbReference type="GO" id="GO:0004129">
    <property type="term" value="F:cytochrome-c oxidase activity"/>
    <property type="evidence" value="ECO:0007669"/>
    <property type="project" value="InterPro"/>
</dbReference>
<keyword evidence="10" id="KW-1185">Reference proteome</keyword>
<dbReference type="PANTHER" id="PTHR11403">
    <property type="entry name" value="CYTOCHROME C OXIDASE SUBUNIT III"/>
    <property type="match status" value="1"/>
</dbReference>
<evidence type="ECO:0000256" key="2">
    <source>
        <dbReference type="ARBA" id="ARBA00010581"/>
    </source>
</evidence>
<comment type="caution">
    <text evidence="9">The sequence shown here is derived from an EMBL/GenBank/DDBJ whole genome shotgun (WGS) entry which is preliminary data.</text>
</comment>
<evidence type="ECO:0000256" key="5">
    <source>
        <dbReference type="ARBA" id="ARBA00023136"/>
    </source>
</evidence>
<evidence type="ECO:0000259" key="8">
    <source>
        <dbReference type="PROSITE" id="PS50253"/>
    </source>
</evidence>
<keyword evidence="4 7" id="KW-1133">Transmembrane helix</keyword>
<gene>
    <name evidence="9" type="ORF">AMYX_37860</name>
</gene>
<dbReference type="EMBL" id="BJTG01000010">
    <property type="protein sequence ID" value="GEJ59045.1"/>
    <property type="molecule type" value="Genomic_DNA"/>
</dbReference>
<evidence type="ECO:0000256" key="3">
    <source>
        <dbReference type="ARBA" id="ARBA00022692"/>
    </source>
</evidence>
<feature type="domain" description="Heme-copper oxidase subunit III family profile" evidence="8">
    <location>
        <begin position="1"/>
        <end position="210"/>
    </location>
</feature>
<dbReference type="GO" id="GO:0005886">
    <property type="term" value="C:plasma membrane"/>
    <property type="evidence" value="ECO:0007669"/>
    <property type="project" value="UniProtKB-SubCell"/>
</dbReference>
<feature type="transmembrane region" description="Helical" evidence="7">
    <location>
        <begin position="190"/>
        <end position="209"/>
    </location>
</feature>
<evidence type="ECO:0000256" key="1">
    <source>
        <dbReference type="ARBA" id="ARBA00004141"/>
    </source>
</evidence>
<evidence type="ECO:0000256" key="6">
    <source>
        <dbReference type="RuleBase" id="RU003376"/>
    </source>
</evidence>
<proteinExistence type="inferred from homology"/>
<dbReference type="InterPro" id="IPR035973">
    <property type="entry name" value="Cyt_c_oxidase_su3-like_sf"/>
</dbReference>
<dbReference type="InterPro" id="IPR024791">
    <property type="entry name" value="Cyt_c/ubiquinol_Oxase_su3"/>
</dbReference>
<dbReference type="Gene3D" id="1.20.120.80">
    <property type="entry name" value="Cytochrome c oxidase, subunit III, four-helix bundle"/>
    <property type="match status" value="1"/>
</dbReference>
<name>A0A7I9VRK1_9BACT</name>
<dbReference type="InterPro" id="IPR000298">
    <property type="entry name" value="Cyt_c_oxidase-like_su3"/>
</dbReference>
<feature type="transmembrane region" description="Helical" evidence="7">
    <location>
        <begin position="95"/>
        <end position="115"/>
    </location>
</feature>
<evidence type="ECO:0000313" key="10">
    <source>
        <dbReference type="Proteomes" id="UP000503640"/>
    </source>
</evidence>
<reference evidence="10" key="1">
    <citation type="journal article" date="2020" name="Appl. Environ. Microbiol.">
        <title>Diazotrophic Anaeromyxobacter Isolates from Soils.</title>
        <authorList>
            <person name="Masuda Y."/>
            <person name="Yamanaka H."/>
            <person name="Xu Z.X."/>
            <person name="Shiratori Y."/>
            <person name="Aono T."/>
            <person name="Amachi S."/>
            <person name="Senoo K."/>
            <person name="Itoh H."/>
        </authorList>
    </citation>
    <scope>NUCLEOTIDE SEQUENCE [LARGE SCALE GENOMIC DNA]</scope>
    <source>
        <strain evidence="10">R267</strain>
    </source>
</reference>
<feature type="transmembrane region" description="Helical" evidence="7">
    <location>
        <begin position="23"/>
        <end position="43"/>
    </location>
</feature>
<dbReference type="PROSITE" id="PS50253">
    <property type="entry name" value="COX3"/>
    <property type="match status" value="1"/>
</dbReference>
<evidence type="ECO:0000256" key="7">
    <source>
        <dbReference type="SAM" id="Phobius"/>
    </source>
</evidence>
<protein>
    <submittedName>
        <fullName evidence="9">Cytochrome c oxidase subunit III</fullName>
    </submittedName>
</protein>
<keyword evidence="5 7" id="KW-0472">Membrane</keyword>
<comment type="subcellular location">
    <subcellularLocation>
        <location evidence="6">Cell membrane</location>
        <topology evidence="6">Multi-pass membrane protein</topology>
    </subcellularLocation>
    <subcellularLocation>
        <location evidence="1">Membrane</location>
        <topology evidence="1">Multi-pass membrane protein</topology>
    </subcellularLocation>
</comment>
<sequence length="210" mass="23478">MQPEAYVAHHFPNLRQQEHAARIGMWLFLATELLLFGGLFTAYSVYRFLYPAGFAASSEHLSVAAGTINTVVLITSSLTVALAHHFARHGKGRTAALCLAITLAFAAVFLVIKGWEWTHDFEEGLLPGRYFHSSELTATGAPMFFTLYFILTGLHGIHVLIGMTVLAILMVLCWRGAYDHGYSTPVELGGMYWHLVDLIWIFLYPLLYLI</sequence>
<dbReference type="GO" id="GO:0019646">
    <property type="term" value="P:aerobic electron transport chain"/>
    <property type="evidence" value="ECO:0007669"/>
    <property type="project" value="InterPro"/>
</dbReference>
<feature type="transmembrane region" description="Helical" evidence="7">
    <location>
        <begin position="63"/>
        <end position="83"/>
    </location>
</feature>
<dbReference type="PANTHER" id="PTHR11403:SF6">
    <property type="entry name" value="NITRIC OXIDE REDUCTASE SUBUNIT E"/>
    <property type="match status" value="1"/>
</dbReference>
<dbReference type="RefSeq" id="WP_176068171.1">
    <property type="nucleotide sequence ID" value="NZ_BJTG01000010.1"/>
</dbReference>